<dbReference type="GeneID" id="7330193"/>
<evidence type="ECO:0000256" key="1">
    <source>
        <dbReference type="SAM" id="MobiDB-lite"/>
    </source>
</evidence>
<feature type="region of interest" description="Disordered" evidence="1">
    <location>
        <begin position="1"/>
        <end position="27"/>
    </location>
</feature>
<sequence>MVRDVLRAPTRRGVRMSPLDEGERMRMSDDLPYLRQAREQLRQSCDDCQRQLNALAAQVGWLADKLGQKSVGVAIQAGPPPRLEG</sequence>
<dbReference type="RefSeq" id="YP_002516832.1">
    <property type="nucleotide sequence ID" value="NC_011916.1"/>
</dbReference>
<keyword evidence="3" id="KW-1185">Reference proteome</keyword>
<dbReference type="SMR" id="A0A0H3C7D8"/>
<accession>A0A0H3C7D8</accession>
<dbReference type="OrthoDB" id="7191833at2"/>
<proteinExistence type="predicted"/>
<dbReference type="RefSeq" id="WP_010919269.1">
    <property type="nucleotide sequence ID" value="NC_011916.1"/>
</dbReference>
<dbReference type="KEGG" id="ccs:CCNA_01459"/>
<gene>
    <name evidence="2" type="ordered locus">CCNA_01459</name>
</gene>
<evidence type="ECO:0000313" key="2">
    <source>
        <dbReference type="EMBL" id="ACL94924.1"/>
    </source>
</evidence>
<dbReference type="EMBL" id="CP001340">
    <property type="protein sequence ID" value="ACL94924.1"/>
    <property type="molecule type" value="Genomic_DNA"/>
</dbReference>
<evidence type="ECO:0000313" key="3">
    <source>
        <dbReference type="Proteomes" id="UP000001364"/>
    </source>
</evidence>
<dbReference type="AlphaFoldDB" id="A0A0H3C7D8"/>
<name>A0A0H3C7D8_CAUVN</name>
<dbReference type="PATRIC" id="fig|565050.3.peg.1439"/>
<reference evidence="2 3" key="1">
    <citation type="journal article" date="2010" name="J. Bacteriol.">
        <title>The genetic basis of laboratory adaptation in Caulobacter crescentus.</title>
        <authorList>
            <person name="Marks M.E."/>
            <person name="Castro-Rojas C.M."/>
            <person name="Teiling C."/>
            <person name="Du L."/>
            <person name="Kapatral V."/>
            <person name="Walunas T.L."/>
            <person name="Crosson S."/>
        </authorList>
    </citation>
    <scope>NUCLEOTIDE SEQUENCE [LARGE SCALE GENOMIC DNA]</scope>
    <source>
        <strain evidence="3">NA1000 / CB15N</strain>
    </source>
</reference>
<dbReference type="Proteomes" id="UP000001364">
    <property type="component" value="Chromosome"/>
</dbReference>
<dbReference type="HOGENOM" id="CLU_2506656_0_0_5"/>
<organism evidence="2 3">
    <name type="scientific">Caulobacter vibrioides (strain NA1000 / CB15N)</name>
    <name type="common">Caulobacter crescentus</name>
    <dbReference type="NCBI Taxonomy" id="565050"/>
    <lineage>
        <taxon>Bacteria</taxon>
        <taxon>Pseudomonadati</taxon>
        <taxon>Pseudomonadota</taxon>
        <taxon>Alphaproteobacteria</taxon>
        <taxon>Caulobacterales</taxon>
        <taxon>Caulobacteraceae</taxon>
        <taxon>Caulobacter</taxon>
    </lineage>
</organism>
<protein>
    <submittedName>
        <fullName evidence="2">Uncharacterized protein</fullName>
    </submittedName>
</protein>